<reference evidence="1 2" key="1">
    <citation type="submission" date="2020-08" db="EMBL/GenBank/DDBJ databases">
        <title>Genomic Encyclopedia of Type Strains, Phase IV (KMG-IV): sequencing the most valuable type-strain genomes for metagenomic binning, comparative biology and taxonomic classification.</title>
        <authorList>
            <person name="Goeker M."/>
        </authorList>
    </citation>
    <scope>NUCLEOTIDE SEQUENCE [LARGE SCALE GENOMIC DNA]</scope>
    <source>
        <strain evidence="1 2">DSM 22548</strain>
    </source>
</reference>
<dbReference type="EMBL" id="JACICA010000015">
    <property type="protein sequence ID" value="MBB3703557.1"/>
    <property type="molecule type" value="Genomic_DNA"/>
</dbReference>
<dbReference type="PROSITE" id="PS51257">
    <property type="entry name" value="PROKAR_LIPOPROTEIN"/>
    <property type="match status" value="1"/>
</dbReference>
<dbReference type="Gene3D" id="3.10.50.40">
    <property type="match status" value="1"/>
</dbReference>
<proteinExistence type="predicted"/>
<dbReference type="Pfam" id="PF16109">
    <property type="entry name" value="DUF4827"/>
    <property type="match status" value="1"/>
</dbReference>
<protein>
    <recommendedName>
        <fullName evidence="3">DUF4827 domain-containing protein</fullName>
    </recommendedName>
</protein>
<evidence type="ECO:0000313" key="2">
    <source>
        <dbReference type="Proteomes" id="UP000541425"/>
    </source>
</evidence>
<evidence type="ECO:0008006" key="3">
    <source>
        <dbReference type="Google" id="ProtNLM"/>
    </source>
</evidence>
<accession>A0A7W5UP44</accession>
<comment type="caution">
    <text evidence="1">The sequence shown here is derived from an EMBL/GenBank/DDBJ whole genome shotgun (WGS) entry which is preliminary data.</text>
</comment>
<sequence>MRQRIYGILLVIIAMINVFQSCSDNDSYAEKREKEKKQIQAFLKTGALVVDKDSGDSLIYVPPIKTITESQFYANDSTTNVSKNEYVLFANTGVYMQIERKGTGKKLESGETATVICRYTEFNIATDSIQTSNNVLTYEGHPDIMIAQNTYGTLTGTFASGVMKTFYGSSVPSSWLVPLQFINLGRQASDTSEIAKVRLIVPSTQGQSNAALYTNIYPCYYEITYQRGR</sequence>
<evidence type="ECO:0000313" key="1">
    <source>
        <dbReference type="EMBL" id="MBB3703557.1"/>
    </source>
</evidence>
<dbReference type="RefSeq" id="WP_183697959.1">
    <property type="nucleotide sequence ID" value="NZ_JACICA010000015.1"/>
</dbReference>
<dbReference type="InterPro" id="IPR032252">
    <property type="entry name" value="DUF4827"/>
</dbReference>
<dbReference type="GO" id="GO:0003755">
    <property type="term" value="F:peptidyl-prolyl cis-trans isomerase activity"/>
    <property type="evidence" value="ECO:0007669"/>
    <property type="project" value="InterPro"/>
</dbReference>
<gene>
    <name evidence="1" type="ORF">FHS60_002048</name>
</gene>
<dbReference type="Proteomes" id="UP000541425">
    <property type="component" value="Unassembled WGS sequence"/>
</dbReference>
<name>A0A7W5UP44_9BACT</name>
<dbReference type="InterPro" id="IPR046357">
    <property type="entry name" value="PPIase_dom_sf"/>
</dbReference>
<dbReference type="AlphaFoldDB" id="A0A7W5UP44"/>
<organism evidence="1 2">
    <name type="scientific">Alloprevotella rava</name>
    <dbReference type="NCBI Taxonomy" id="671218"/>
    <lineage>
        <taxon>Bacteria</taxon>
        <taxon>Pseudomonadati</taxon>
        <taxon>Bacteroidota</taxon>
        <taxon>Bacteroidia</taxon>
        <taxon>Bacteroidales</taxon>
        <taxon>Prevotellaceae</taxon>
        <taxon>Alloprevotella</taxon>
    </lineage>
</organism>